<evidence type="ECO:0000313" key="2">
    <source>
        <dbReference type="EMBL" id="KAF4312223.1"/>
    </source>
</evidence>
<sequence length="218" mass="24925">MPNGSPAMIQLLIQYLYTGEYSIGQQLEDRDGFDRSIDPDALETHAQLYALSDYYRISHLKERNSMLLKLALEDEATVHRFPGIVKIIYESVPACACALRWKLFEFAVKNIRSLTDGSGDSIQELMEGAPDLVATVISYVVKEKDNLSKELEKSTRRVAELEGDIEDGENMISVTCTCRYRFQVAEPTANIRIGCPRCHRVRKWLWWSLHCRDDSLFA</sequence>
<evidence type="ECO:0008006" key="4">
    <source>
        <dbReference type="Google" id="ProtNLM"/>
    </source>
</evidence>
<evidence type="ECO:0000256" key="1">
    <source>
        <dbReference type="SAM" id="Coils"/>
    </source>
</evidence>
<evidence type="ECO:0000313" key="3">
    <source>
        <dbReference type="Proteomes" id="UP000572817"/>
    </source>
</evidence>
<dbReference type="Proteomes" id="UP000572817">
    <property type="component" value="Unassembled WGS sequence"/>
</dbReference>
<feature type="coiled-coil region" evidence="1">
    <location>
        <begin position="144"/>
        <end position="171"/>
    </location>
</feature>
<comment type="caution">
    <text evidence="2">The sequence shown here is derived from an EMBL/GenBank/DDBJ whole genome shotgun (WGS) entry which is preliminary data.</text>
</comment>
<name>A0A8H4N9G4_9PEZI</name>
<protein>
    <recommendedName>
        <fullName evidence="4">BTB domain-containing protein</fullName>
    </recommendedName>
</protein>
<dbReference type="PANTHER" id="PTHR47843">
    <property type="entry name" value="BTB DOMAIN-CONTAINING PROTEIN-RELATED"/>
    <property type="match status" value="1"/>
</dbReference>
<dbReference type="EMBL" id="WWBZ02000007">
    <property type="protein sequence ID" value="KAF4312223.1"/>
    <property type="molecule type" value="Genomic_DNA"/>
</dbReference>
<keyword evidence="3" id="KW-1185">Reference proteome</keyword>
<accession>A0A8H4N9G4</accession>
<reference evidence="2" key="1">
    <citation type="submission" date="2020-04" db="EMBL/GenBank/DDBJ databases">
        <title>Genome Assembly and Annotation of Botryosphaeria dothidea sdau 11-99, a Latent Pathogen of Apple Fruit Ring Rot in China.</title>
        <authorList>
            <person name="Yu C."/>
            <person name="Diao Y."/>
            <person name="Lu Q."/>
            <person name="Zhao J."/>
            <person name="Cui S."/>
            <person name="Peng C."/>
            <person name="He B."/>
            <person name="Liu H."/>
        </authorList>
    </citation>
    <scope>NUCLEOTIDE SEQUENCE [LARGE SCALE GENOMIC DNA]</scope>
    <source>
        <strain evidence="2">Sdau11-99</strain>
    </source>
</reference>
<dbReference type="OrthoDB" id="6359816at2759"/>
<gene>
    <name evidence="2" type="ORF">GTA08_BOTSDO12114</name>
</gene>
<keyword evidence="1" id="KW-0175">Coiled coil</keyword>
<organism evidence="2 3">
    <name type="scientific">Botryosphaeria dothidea</name>
    <dbReference type="NCBI Taxonomy" id="55169"/>
    <lineage>
        <taxon>Eukaryota</taxon>
        <taxon>Fungi</taxon>
        <taxon>Dikarya</taxon>
        <taxon>Ascomycota</taxon>
        <taxon>Pezizomycotina</taxon>
        <taxon>Dothideomycetes</taxon>
        <taxon>Dothideomycetes incertae sedis</taxon>
        <taxon>Botryosphaeriales</taxon>
        <taxon>Botryosphaeriaceae</taxon>
        <taxon>Botryosphaeria</taxon>
    </lineage>
</organism>
<proteinExistence type="predicted"/>
<dbReference type="AlphaFoldDB" id="A0A8H4N9G4"/>